<dbReference type="Pfam" id="PF13439">
    <property type="entry name" value="Glyco_transf_4"/>
    <property type="match status" value="1"/>
</dbReference>
<evidence type="ECO:0000313" key="4">
    <source>
        <dbReference type="EMBL" id="RWX56450.1"/>
    </source>
</evidence>
<feature type="region of interest" description="Disordered" evidence="1">
    <location>
        <begin position="395"/>
        <end position="417"/>
    </location>
</feature>
<dbReference type="SUPFAM" id="SSF53756">
    <property type="entry name" value="UDP-Glycosyltransferase/glycogen phosphorylase"/>
    <property type="match status" value="1"/>
</dbReference>
<proteinExistence type="predicted"/>
<evidence type="ECO:0000259" key="3">
    <source>
        <dbReference type="Pfam" id="PF13439"/>
    </source>
</evidence>
<organism evidence="4 5">
    <name type="scientific">Photobacterium chitinilyticum</name>
    <dbReference type="NCBI Taxonomy" id="2485123"/>
    <lineage>
        <taxon>Bacteria</taxon>
        <taxon>Pseudomonadati</taxon>
        <taxon>Pseudomonadota</taxon>
        <taxon>Gammaproteobacteria</taxon>
        <taxon>Vibrionales</taxon>
        <taxon>Vibrionaceae</taxon>
        <taxon>Photobacterium</taxon>
    </lineage>
</organism>
<comment type="caution">
    <text evidence="4">The sequence shown here is derived from an EMBL/GenBank/DDBJ whole genome shotgun (WGS) entry which is preliminary data.</text>
</comment>
<dbReference type="InterPro" id="IPR050194">
    <property type="entry name" value="Glycosyltransferase_grp1"/>
</dbReference>
<dbReference type="InterPro" id="IPR028098">
    <property type="entry name" value="Glyco_trans_4-like_N"/>
</dbReference>
<feature type="domain" description="Glycosyltransferase subfamily 4-like N-terminal" evidence="3">
    <location>
        <begin position="77"/>
        <end position="201"/>
    </location>
</feature>
<protein>
    <submittedName>
        <fullName evidence="4">Glycosyltransferase family 4 protein</fullName>
    </submittedName>
</protein>
<keyword evidence="4" id="KW-0808">Transferase</keyword>
<sequence>MKILTISSLFPNAADPKHGVFIETRLKQLRQRYPDVEITVIAPIPWFPFKSSIFGQYSQYAKAPYFEKRFGMSVYHPRYLVLPKVGMTLAPKTMAFSLYRQIKALMAKGEDFDLIDGHYFYPDGVAIAEVARKLNKPFTVTARGSDINLIPQYETPRQQIQDTFHASDHNLAVCEALRQEMIDLGADPAKVSASRNGVDLDLFSFTDERKQQAVRQQLKLPLSTPILLSAGLLIERKGHHLVIEAMKAHPEAQLLIVGMGPDKFKLKRLAKKLNVSNRVTFLGGLSQPELARYFQACDLSVLASSREGWANVLLESMACGTPVVATNIWGTPEVVKTCAAGVLVDRNSQDIATAIGRLLNSPAPRAETRQYAEQFSWDETTDQLYRIFSNLLGSGTHDSSSSSTDSDTVENDKEVTV</sequence>
<accession>A0A3S3UNA7</accession>
<evidence type="ECO:0000256" key="1">
    <source>
        <dbReference type="SAM" id="MobiDB-lite"/>
    </source>
</evidence>
<dbReference type="AlphaFoldDB" id="A0A3S3UNA7"/>
<gene>
    <name evidence="4" type="ORF">EDI28_07235</name>
</gene>
<dbReference type="InterPro" id="IPR001296">
    <property type="entry name" value="Glyco_trans_1"/>
</dbReference>
<feature type="compositionally biased region" description="Low complexity" evidence="1">
    <location>
        <begin position="395"/>
        <end position="406"/>
    </location>
</feature>
<dbReference type="EMBL" id="RJLM01000002">
    <property type="protein sequence ID" value="RWX56450.1"/>
    <property type="molecule type" value="Genomic_DNA"/>
</dbReference>
<evidence type="ECO:0000259" key="2">
    <source>
        <dbReference type="Pfam" id="PF00534"/>
    </source>
</evidence>
<keyword evidence="5" id="KW-1185">Reference proteome</keyword>
<dbReference type="RefSeq" id="WP_128783533.1">
    <property type="nucleotide sequence ID" value="NZ_JAKJSG010000020.1"/>
</dbReference>
<dbReference type="OrthoDB" id="9772485at2"/>
<evidence type="ECO:0000313" key="5">
    <source>
        <dbReference type="Proteomes" id="UP000287563"/>
    </source>
</evidence>
<dbReference type="CDD" id="cd03798">
    <property type="entry name" value="GT4_WlbH-like"/>
    <property type="match status" value="1"/>
</dbReference>
<dbReference type="Proteomes" id="UP000287563">
    <property type="component" value="Unassembled WGS sequence"/>
</dbReference>
<dbReference type="PANTHER" id="PTHR45947">
    <property type="entry name" value="SULFOQUINOVOSYL TRANSFERASE SQD2"/>
    <property type="match status" value="1"/>
</dbReference>
<name>A0A3S3UNA7_9GAMM</name>
<dbReference type="GO" id="GO:0016757">
    <property type="term" value="F:glycosyltransferase activity"/>
    <property type="evidence" value="ECO:0007669"/>
    <property type="project" value="InterPro"/>
</dbReference>
<dbReference type="Gene3D" id="3.40.50.2000">
    <property type="entry name" value="Glycogen Phosphorylase B"/>
    <property type="match status" value="2"/>
</dbReference>
<dbReference type="Pfam" id="PF00534">
    <property type="entry name" value="Glycos_transf_1"/>
    <property type="match status" value="1"/>
</dbReference>
<feature type="domain" description="Glycosyl transferase family 1" evidence="2">
    <location>
        <begin position="212"/>
        <end position="374"/>
    </location>
</feature>
<dbReference type="PANTHER" id="PTHR45947:SF3">
    <property type="entry name" value="SULFOQUINOVOSYL TRANSFERASE SQD2"/>
    <property type="match status" value="1"/>
</dbReference>
<reference evidence="4 5" key="1">
    <citation type="submission" date="2018-11" db="EMBL/GenBank/DDBJ databases">
        <title>Photobacterium sp. BEI247 sp. nov., a marine bacterium isolated from Yongle Blue Hole in the South China Sea.</title>
        <authorList>
            <person name="Wang X."/>
        </authorList>
    </citation>
    <scope>NUCLEOTIDE SEQUENCE [LARGE SCALE GENOMIC DNA]</scope>
    <source>
        <strain evidence="5">BEI247</strain>
    </source>
</reference>